<dbReference type="Pfam" id="PF00534">
    <property type="entry name" value="Glycos_transf_1"/>
    <property type="match status" value="1"/>
</dbReference>
<dbReference type="InterPro" id="IPR028098">
    <property type="entry name" value="Glyco_trans_4-like_N"/>
</dbReference>
<dbReference type="GO" id="GO:0004373">
    <property type="term" value="F:alpha-1,4-glucan glucosyltransferase (UDP-glucose donor) activity"/>
    <property type="evidence" value="ECO:0007669"/>
    <property type="project" value="UniProtKB-EC"/>
</dbReference>
<dbReference type="InterPro" id="IPR001296">
    <property type="entry name" value="Glyco_trans_1"/>
</dbReference>
<dbReference type="RefSeq" id="WP_061859196.1">
    <property type="nucleotide sequence ID" value="NZ_LTBB01000017.1"/>
</dbReference>
<proteinExistence type="predicted"/>
<dbReference type="EMBL" id="LTBB01000017">
    <property type="protein sequence ID" value="KYH27963.1"/>
    <property type="molecule type" value="Genomic_DNA"/>
</dbReference>
<dbReference type="PATRIC" id="fig|1121305.3.peg.2413"/>
<keyword evidence="4" id="KW-1185">Reference proteome</keyword>
<evidence type="ECO:0000313" key="3">
    <source>
        <dbReference type="EMBL" id="KYH27963.1"/>
    </source>
</evidence>
<reference evidence="3 4" key="1">
    <citation type="submission" date="2016-02" db="EMBL/GenBank/DDBJ databases">
        <title>Genome sequence of Clostridium colicanis DSM 13634.</title>
        <authorList>
            <person name="Poehlein A."/>
            <person name="Daniel R."/>
        </authorList>
    </citation>
    <scope>NUCLEOTIDE SEQUENCE [LARGE SCALE GENOMIC DNA]</scope>
    <source>
        <strain evidence="3 4">DSM 13634</strain>
    </source>
</reference>
<evidence type="ECO:0000259" key="2">
    <source>
        <dbReference type="Pfam" id="PF13439"/>
    </source>
</evidence>
<dbReference type="PANTHER" id="PTHR45947:SF3">
    <property type="entry name" value="SULFOQUINOVOSYL TRANSFERASE SQD2"/>
    <property type="match status" value="1"/>
</dbReference>
<dbReference type="STRING" id="1121305.CLCOL_24300"/>
<feature type="domain" description="Glycosyl transferase family 1" evidence="1">
    <location>
        <begin position="211"/>
        <end position="377"/>
    </location>
</feature>
<accession>A0A151AK03</accession>
<keyword evidence="3" id="KW-0328">Glycosyltransferase</keyword>
<dbReference type="Gene3D" id="3.40.50.2000">
    <property type="entry name" value="Glycogen Phosphorylase B"/>
    <property type="match status" value="2"/>
</dbReference>
<dbReference type="Pfam" id="PF13439">
    <property type="entry name" value="Glyco_transf_4"/>
    <property type="match status" value="1"/>
</dbReference>
<name>A0A151AK03_9CLOT</name>
<gene>
    <name evidence="3" type="ORF">CLCOL_24300</name>
</gene>
<sequence length="396" mass="46270">MSKILLINTYYYPNMIGGTEYSTKLLAEGLISRGHDVAVFTCDSSNNFLKEEINNVIVYRDKIKVKNKSWLKPIYKFIELDNKFILKKLDYVIQEFRPELINTQNLYYISPAIWKYIKVKYGIPVVHTIRDLWLYCPRATFIKRNGNECKKRNIYCKLHEFINKKHSNYVDVVTAPSQYTLDFFEEKSYFINSKKIVIPNGVDININDTFEFISNRNKINKNNVVYIFIGSLIYSKGLHWLIETFKELNNENSNLIICGDGPLKEYVIKQAELDNRIIYKGYVSGKEKEEILKQGDVLVIPSIWNETFGRVIIEAYKYGMPVIGSNLGGIPEVIKNGETGIIVEANNKNQLRNAMEYFASRENQIKYRENIKKYINKFSINENISSYEKLYIDILS</sequence>
<dbReference type="InterPro" id="IPR050194">
    <property type="entry name" value="Glycosyltransferase_grp1"/>
</dbReference>
<dbReference type="PANTHER" id="PTHR45947">
    <property type="entry name" value="SULFOQUINOVOSYL TRANSFERASE SQD2"/>
    <property type="match status" value="1"/>
</dbReference>
<dbReference type="CDD" id="cd03823">
    <property type="entry name" value="GT4_ExpE7-like"/>
    <property type="match status" value="1"/>
</dbReference>
<organism evidence="3 4">
    <name type="scientific">Clostridium colicanis DSM 13634</name>
    <dbReference type="NCBI Taxonomy" id="1121305"/>
    <lineage>
        <taxon>Bacteria</taxon>
        <taxon>Bacillati</taxon>
        <taxon>Bacillota</taxon>
        <taxon>Clostridia</taxon>
        <taxon>Eubacteriales</taxon>
        <taxon>Clostridiaceae</taxon>
        <taxon>Clostridium</taxon>
    </lineage>
</organism>
<feature type="domain" description="Glycosyltransferase subfamily 4-like N-terminal" evidence="2">
    <location>
        <begin position="16"/>
        <end position="204"/>
    </location>
</feature>
<evidence type="ECO:0000313" key="4">
    <source>
        <dbReference type="Proteomes" id="UP000075374"/>
    </source>
</evidence>
<evidence type="ECO:0000259" key="1">
    <source>
        <dbReference type="Pfam" id="PF00534"/>
    </source>
</evidence>
<dbReference type="AlphaFoldDB" id="A0A151AK03"/>
<dbReference type="Proteomes" id="UP000075374">
    <property type="component" value="Unassembled WGS sequence"/>
</dbReference>
<protein>
    <submittedName>
        <fullName evidence="3">Glycogen synthase</fullName>
        <ecNumber evidence="3">2.4.1.11</ecNumber>
    </submittedName>
</protein>
<dbReference type="EC" id="2.4.1.11" evidence="3"/>
<dbReference type="SUPFAM" id="SSF53756">
    <property type="entry name" value="UDP-Glycosyltransferase/glycogen phosphorylase"/>
    <property type="match status" value="1"/>
</dbReference>
<keyword evidence="3" id="KW-0808">Transferase</keyword>
<comment type="caution">
    <text evidence="3">The sequence shown here is derived from an EMBL/GenBank/DDBJ whole genome shotgun (WGS) entry which is preliminary data.</text>
</comment>